<accession>A0A388LCQ5</accession>
<evidence type="ECO:0000313" key="3">
    <source>
        <dbReference type="Proteomes" id="UP000265515"/>
    </source>
</evidence>
<proteinExistence type="predicted"/>
<sequence length="109" mass="12046">MGDLDIGRSALKTTRGKKKGDEGEEVGGENGRENFIREARKELANKKKDDLVEICMKEGIKYSTIPRTITDIIEKRVEKAFGKKAAVQEVSEDDGDDDGKNDGRDSVDS</sequence>
<dbReference type="EMBL" id="BFEA01000337">
    <property type="protein sequence ID" value="GBG80115.1"/>
    <property type="molecule type" value="Genomic_DNA"/>
</dbReference>
<organism evidence="2 3">
    <name type="scientific">Chara braunii</name>
    <name type="common">Braun's stonewort</name>
    <dbReference type="NCBI Taxonomy" id="69332"/>
    <lineage>
        <taxon>Eukaryota</taxon>
        <taxon>Viridiplantae</taxon>
        <taxon>Streptophyta</taxon>
        <taxon>Charophyceae</taxon>
        <taxon>Charales</taxon>
        <taxon>Characeae</taxon>
        <taxon>Chara</taxon>
    </lineage>
</organism>
<evidence type="ECO:0000256" key="1">
    <source>
        <dbReference type="SAM" id="MobiDB-lite"/>
    </source>
</evidence>
<protein>
    <submittedName>
        <fullName evidence="2">Uncharacterized protein</fullName>
    </submittedName>
</protein>
<keyword evidence="3" id="KW-1185">Reference proteome</keyword>
<feature type="region of interest" description="Disordered" evidence="1">
    <location>
        <begin position="83"/>
        <end position="109"/>
    </location>
</feature>
<dbReference type="AlphaFoldDB" id="A0A388LCQ5"/>
<feature type="region of interest" description="Disordered" evidence="1">
    <location>
        <begin position="1"/>
        <end position="32"/>
    </location>
</feature>
<gene>
    <name evidence="2" type="ORF">CBR_g30482</name>
</gene>
<reference evidence="2 3" key="1">
    <citation type="journal article" date="2018" name="Cell">
        <title>The Chara Genome: Secondary Complexity and Implications for Plant Terrestrialization.</title>
        <authorList>
            <person name="Nishiyama T."/>
            <person name="Sakayama H."/>
            <person name="Vries J.D."/>
            <person name="Buschmann H."/>
            <person name="Saint-Marcoux D."/>
            <person name="Ullrich K.K."/>
            <person name="Haas F.B."/>
            <person name="Vanderstraeten L."/>
            <person name="Becker D."/>
            <person name="Lang D."/>
            <person name="Vosolsobe S."/>
            <person name="Rombauts S."/>
            <person name="Wilhelmsson P.K.I."/>
            <person name="Janitza P."/>
            <person name="Kern R."/>
            <person name="Heyl A."/>
            <person name="Rumpler F."/>
            <person name="Villalobos L.I.A.C."/>
            <person name="Clay J.M."/>
            <person name="Skokan R."/>
            <person name="Toyoda A."/>
            <person name="Suzuki Y."/>
            <person name="Kagoshima H."/>
            <person name="Schijlen E."/>
            <person name="Tajeshwar N."/>
            <person name="Catarino B."/>
            <person name="Hetherington A.J."/>
            <person name="Saltykova A."/>
            <person name="Bonnot C."/>
            <person name="Breuninger H."/>
            <person name="Symeonidi A."/>
            <person name="Radhakrishnan G.V."/>
            <person name="Van Nieuwerburgh F."/>
            <person name="Deforce D."/>
            <person name="Chang C."/>
            <person name="Karol K.G."/>
            <person name="Hedrich R."/>
            <person name="Ulvskov P."/>
            <person name="Glockner G."/>
            <person name="Delwiche C.F."/>
            <person name="Petrasek J."/>
            <person name="Van de Peer Y."/>
            <person name="Friml J."/>
            <person name="Beilby M."/>
            <person name="Dolan L."/>
            <person name="Kohara Y."/>
            <person name="Sugano S."/>
            <person name="Fujiyama A."/>
            <person name="Delaux P.-M."/>
            <person name="Quint M."/>
            <person name="TheiBen G."/>
            <person name="Hagemann M."/>
            <person name="Harholt J."/>
            <person name="Dunand C."/>
            <person name="Zachgo S."/>
            <person name="Langdale J."/>
            <person name="Maumus F."/>
            <person name="Straeten D.V.D."/>
            <person name="Gould S.B."/>
            <person name="Rensing S.A."/>
        </authorList>
    </citation>
    <scope>NUCLEOTIDE SEQUENCE [LARGE SCALE GENOMIC DNA]</scope>
    <source>
        <strain evidence="2 3">S276</strain>
    </source>
</reference>
<evidence type="ECO:0000313" key="2">
    <source>
        <dbReference type="EMBL" id="GBG80115.1"/>
    </source>
</evidence>
<comment type="caution">
    <text evidence="2">The sequence shown here is derived from an EMBL/GenBank/DDBJ whole genome shotgun (WGS) entry which is preliminary data.</text>
</comment>
<dbReference type="Proteomes" id="UP000265515">
    <property type="component" value="Unassembled WGS sequence"/>
</dbReference>
<name>A0A388LCQ5_CHABU</name>
<dbReference type="Gramene" id="GBG80115">
    <property type="protein sequence ID" value="GBG80115"/>
    <property type="gene ID" value="CBR_g30482"/>
</dbReference>
<feature type="compositionally biased region" description="Basic and acidic residues" evidence="1">
    <location>
        <begin position="98"/>
        <end position="109"/>
    </location>
</feature>